<gene>
    <name evidence="2" type="ORF">EYD45_02550</name>
</gene>
<keyword evidence="3" id="KW-1185">Reference proteome</keyword>
<dbReference type="SUPFAM" id="SSF54427">
    <property type="entry name" value="NTF2-like"/>
    <property type="match status" value="1"/>
</dbReference>
<sequence length="314" mass="36360">MKNLTIITMILLTGIIYSQTKKNGTIYLEHPAIEVAEQAQQAFIKGDTTKLKSLLADDFKSFNGMNTNPQNKGVDKATLLRQSIFWVNNASYLNIERYPGAYPDALEYKKDNKEGDVWVQTWDMLKGVHNETGVKLNMPLHRLFVINKDNKIKTMITYDDGTVFQTLREGFSERTNGTIYNQHDYINKVRRMMAAFENMDLEKAYSYFDEKAQFSNLEMPIDERMNLDEIKEMHKDFYENFEIVSIDVVGYPDALDYEIGGGGTTVQSWWNFRVIRKSDKKRLTMPAMYTHDFNDDGKIARSIGYFSSKTLEAK</sequence>
<dbReference type="RefSeq" id="WP_130962771.1">
    <property type="nucleotide sequence ID" value="NZ_SIRT01000001.1"/>
</dbReference>
<evidence type="ECO:0000313" key="3">
    <source>
        <dbReference type="Proteomes" id="UP000291142"/>
    </source>
</evidence>
<feature type="domain" description="SnoaL-like" evidence="1">
    <location>
        <begin position="189"/>
        <end position="301"/>
    </location>
</feature>
<dbReference type="Proteomes" id="UP000291142">
    <property type="component" value="Unassembled WGS sequence"/>
</dbReference>
<dbReference type="EMBL" id="SIRT01000001">
    <property type="protein sequence ID" value="TBN06784.1"/>
    <property type="molecule type" value="Genomic_DNA"/>
</dbReference>
<accession>A0A4Q9FK53</accession>
<dbReference type="OrthoDB" id="793359at2"/>
<dbReference type="Pfam" id="PF12680">
    <property type="entry name" value="SnoaL_2"/>
    <property type="match status" value="1"/>
</dbReference>
<evidence type="ECO:0000259" key="1">
    <source>
        <dbReference type="Pfam" id="PF12680"/>
    </source>
</evidence>
<dbReference type="Gene3D" id="3.10.450.50">
    <property type="match status" value="2"/>
</dbReference>
<comment type="caution">
    <text evidence="2">The sequence shown here is derived from an EMBL/GenBank/DDBJ whole genome shotgun (WGS) entry which is preliminary data.</text>
</comment>
<dbReference type="AlphaFoldDB" id="A0A4Q9FK53"/>
<dbReference type="InterPro" id="IPR037401">
    <property type="entry name" value="SnoaL-like"/>
</dbReference>
<evidence type="ECO:0000313" key="2">
    <source>
        <dbReference type="EMBL" id="TBN06784.1"/>
    </source>
</evidence>
<organism evidence="2 3">
    <name type="scientific">Hyunsoonleella flava</name>
    <dbReference type="NCBI Taxonomy" id="2527939"/>
    <lineage>
        <taxon>Bacteria</taxon>
        <taxon>Pseudomonadati</taxon>
        <taxon>Bacteroidota</taxon>
        <taxon>Flavobacteriia</taxon>
        <taxon>Flavobacteriales</taxon>
        <taxon>Flavobacteriaceae</taxon>
    </lineage>
</organism>
<dbReference type="InterPro" id="IPR032710">
    <property type="entry name" value="NTF2-like_dom_sf"/>
</dbReference>
<proteinExistence type="predicted"/>
<protein>
    <submittedName>
        <fullName evidence="2">Nuclear transport factor 2 family protein</fullName>
    </submittedName>
</protein>
<reference evidence="2 3" key="1">
    <citation type="submission" date="2019-02" db="EMBL/GenBank/DDBJ databases">
        <title>Hyunsoonleella sp., isolated from marine sediment.</title>
        <authorList>
            <person name="Liu B.-T."/>
        </authorList>
    </citation>
    <scope>NUCLEOTIDE SEQUENCE [LARGE SCALE GENOMIC DNA]</scope>
    <source>
        <strain evidence="2 3">T58</strain>
    </source>
</reference>
<name>A0A4Q9FK53_9FLAO</name>